<gene>
    <name evidence="1" type="ORF">H310_04681</name>
</gene>
<dbReference type="VEuPathDB" id="FungiDB:H310_04681"/>
<organism evidence="1">
    <name type="scientific">Aphanomyces invadans</name>
    <dbReference type="NCBI Taxonomy" id="157072"/>
    <lineage>
        <taxon>Eukaryota</taxon>
        <taxon>Sar</taxon>
        <taxon>Stramenopiles</taxon>
        <taxon>Oomycota</taxon>
        <taxon>Saprolegniomycetes</taxon>
        <taxon>Saprolegniales</taxon>
        <taxon>Verrucalvaceae</taxon>
        <taxon>Aphanomyces</taxon>
    </lineage>
</organism>
<reference evidence="1" key="1">
    <citation type="submission" date="2013-12" db="EMBL/GenBank/DDBJ databases">
        <title>The Genome Sequence of Aphanomyces invadans NJM9701.</title>
        <authorList>
            <consortium name="The Broad Institute Genomics Platform"/>
            <person name="Russ C."/>
            <person name="Tyler B."/>
            <person name="van West P."/>
            <person name="Dieguez-Uribeondo J."/>
            <person name="Young S.K."/>
            <person name="Zeng Q."/>
            <person name="Gargeya S."/>
            <person name="Fitzgerald M."/>
            <person name="Abouelleil A."/>
            <person name="Alvarado L."/>
            <person name="Chapman S.B."/>
            <person name="Gainer-Dewar J."/>
            <person name="Goldberg J."/>
            <person name="Griggs A."/>
            <person name="Gujja S."/>
            <person name="Hansen M."/>
            <person name="Howarth C."/>
            <person name="Imamovic A."/>
            <person name="Ireland A."/>
            <person name="Larimer J."/>
            <person name="McCowan C."/>
            <person name="Murphy C."/>
            <person name="Pearson M."/>
            <person name="Poon T.W."/>
            <person name="Priest M."/>
            <person name="Roberts A."/>
            <person name="Saif S."/>
            <person name="Shea T."/>
            <person name="Sykes S."/>
            <person name="Wortman J."/>
            <person name="Nusbaum C."/>
            <person name="Birren B."/>
        </authorList>
    </citation>
    <scope>NUCLEOTIDE SEQUENCE [LARGE SCALE GENOMIC DNA]</scope>
    <source>
        <strain evidence="1">NJM9701</strain>
    </source>
</reference>
<dbReference type="PROSITE" id="PS51808">
    <property type="entry name" value="CHCH"/>
    <property type="match status" value="1"/>
</dbReference>
<evidence type="ECO:0000313" key="1">
    <source>
        <dbReference type="EMBL" id="ETW04399.1"/>
    </source>
</evidence>
<accession>A0A024UDT9</accession>
<dbReference type="AlphaFoldDB" id="A0A024UDT9"/>
<evidence type="ECO:0008006" key="2">
    <source>
        <dbReference type="Google" id="ProtNLM"/>
    </source>
</evidence>
<dbReference type="eggNOG" id="ENOG502SDAV">
    <property type="taxonomic scope" value="Eukaryota"/>
</dbReference>
<sequence>MGNNTSSPTAAASGDVCAPALEAYLQCVDIKTTQRGGLRDGDECEEEIKAYKACRQLHKKIVAVAAADQAK</sequence>
<dbReference type="EMBL" id="KI913958">
    <property type="protein sequence ID" value="ETW04399.1"/>
    <property type="molecule type" value="Genomic_DNA"/>
</dbReference>
<proteinExistence type="predicted"/>
<protein>
    <recommendedName>
        <fullName evidence="2">CHCH domain-containing protein</fullName>
    </recommendedName>
</protein>
<name>A0A024UDT9_9STRA</name>
<dbReference type="OrthoDB" id="65213at2759"/>
<dbReference type="RefSeq" id="XP_008867355.1">
    <property type="nucleotide sequence ID" value="XM_008869133.1"/>
</dbReference>
<dbReference type="GeneID" id="20081731"/>